<evidence type="ECO:0000313" key="3">
    <source>
        <dbReference type="Proteomes" id="UP001333110"/>
    </source>
</evidence>
<keyword evidence="3" id="KW-1185">Reference proteome</keyword>
<feature type="compositionally biased region" description="Gly residues" evidence="1">
    <location>
        <begin position="115"/>
        <end position="124"/>
    </location>
</feature>
<comment type="caution">
    <text evidence="2">The sequence shown here is derived from an EMBL/GenBank/DDBJ whole genome shotgun (WGS) entry which is preliminary data.</text>
</comment>
<feature type="region of interest" description="Disordered" evidence="1">
    <location>
        <begin position="46"/>
        <end position="138"/>
    </location>
</feature>
<evidence type="ECO:0000313" key="2">
    <source>
        <dbReference type="EMBL" id="KAK4806041.1"/>
    </source>
</evidence>
<sequence>MSSQFLQENAVGNMVKGRQHAQPFPHPLNEGVHCWRNQRVQNCHHQIQGWGGDGGGLQVGKHGSAEKQGDHGQVRGDPQHSPEDLHIGQHEENKTSKNKKSTNHNKANFPERIGHGFGDSGGDGAQVKNREVEEEEVHGGVEAVVTGYSGDDEAVAQEGSQVDAQEEPEAQELQLLPCVHERQEEELGDGAAVGHLLTLCKGPGQGGKGSDKEELCSSGCPTNGVSLTDSQPDPHAMDCFAQCPTEPPCTHGNMSMAGPAGSAAELQLKPPFPESLKTRAAAPGRGGETKRNAPVLVPREAGPGRTDRHSGESPLLQRRQLPPWKP</sequence>
<feature type="region of interest" description="Disordered" evidence="1">
    <location>
        <begin position="270"/>
        <end position="326"/>
    </location>
</feature>
<gene>
    <name evidence="2" type="ORF">QYF61_007018</name>
</gene>
<feature type="compositionally biased region" description="Basic and acidic residues" evidence="1">
    <location>
        <begin position="63"/>
        <end position="95"/>
    </location>
</feature>
<feature type="compositionally biased region" description="Gly residues" evidence="1">
    <location>
        <begin position="49"/>
        <end position="58"/>
    </location>
</feature>
<reference evidence="2 3" key="1">
    <citation type="journal article" date="2023" name="J. Hered.">
        <title>Chromosome-level genome of the wood stork (Mycteria americana) provides insight into avian chromosome evolution.</title>
        <authorList>
            <person name="Flamio R. Jr."/>
            <person name="Ramstad K.M."/>
        </authorList>
    </citation>
    <scope>NUCLEOTIDE SEQUENCE [LARGE SCALE GENOMIC DNA]</scope>
    <source>
        <strain evidence="2">JAX WOST 10</strain>
    </source>
</reference>
<dbReference type="EMBL" id="JAUNZN010000046">
    <property type="protein sequence ID" value="KAK4806041.1"/>
    <property type="molecule type" value="Genomic_DNA"/>
</dbReference>
<protein>
    <submittedName>
        <fullName evidence="2">Uncharacterized protein</fullName>
    </submittedName>
</protein>
<proteinExistence type="predicted"/>
<dbReference type="Proteomes" id="UP001333110">
    <property type="component" value="Unassembled WGS sequence"/>
</dbReference>
<name>A0AAN7RQ79_MYCAM</name>
<evidence type="ECO:0000256" key="1">
    <source>
        <dbReference type="SAM" id="MobiDB-lite"/>
    </source>
</evidence>
<dbReference type="AlphaFoldDB" id="A0AAN7RQ79"/>
<accession>A0AAN7RQ79</accession>
<organism evidence="2 3">
    <name type="scientific">Mycteria americana</name>
    <name type="common">Wood stork</name>
    <dbReference type="NCBI Taxonomy" id="33587"/>
    <lineage>
        <taxon>Eukaryota</taxon>
        <taxon>Metazoa</taxon>
        <taxon>Chordata</taxon>
        <taxon>Craniata</taxon>
        <taxon>Vertebrata</taxon>
        <taxon>Euteleostomi</taxon>
        <taxon>Archelosauria</taxon>
        <taxon>Archosauria</taxon>
        <taxon>Dinosauria</taxon>
        <taxon>Saurischia</taxon>
        <taxon>Theropoda</taxon>
        <taxon>Coelurosauria</taxon>
        <taxon>Aves</taxon>
        <taxon>Neognathae</taxon>
        <taxon>Neoaves</taxon>
        <taxon>Aequornithes</taxon>
        <taxon>Ciconiiformes</taxon>
        <taxon>Ciconiidae</taxon>
        <taxon>Mycteria</taxon>
    </lineage>
</organism>